<dbReference type="Proteomes" id="UP000014629">
    <property type="component" value="Unassembled WGS sequence"/>
</dbReference>
<sequence length="39" mass="4393">MTRTPMTARTEGTRAALDGADAHRARYENDVKTRREDAT</sequence>
<proteinExistence type="predicted"/>
<name>S4AVR7_9ACTN</name>
<evidence type="ECO:0000313" key="3">
    <source>
        <dbReference type="Proteomes" id="UP000014629"/>
    </source>
</evidence>
<evidence type="ECO:0000313" key="2">
    <source>
        <dbReference type="EMBL" id="EPH45547.1"/>
    </source>
</evidence>
<protein>
    <submittedName>
        <fullName evidence="2">Uncharacterized protein</fullName>
    </submittedName>
</protein>
<feature type="region of interest" description="Disordered" evidence="1">
    <location>
        <begin position="1"/>
        <end position="39"/>
    </location>
</feature>
<comment type="caution">
    <text evidence="2">The sequence shown here is derived from an EMBL/GenBank/DDBJ whole genome shotgun (WGS) entry which is preliminary data.</text>
</comment>
<gene>
    <name evidence="2" type="ORF">STRAU_1363</name>
</gene>
<accession>S4AVR7</accession>
<dbReference type="EMBL" id="AOPZ01000051">
    <property type="protein sequence ID" value="EPH45547.1"/>
    <property type="molecule type" value="Genomic_DNA"/>
</dbReference>
<keyword evidence="3" id="KW-1185">Reference proteome</keyword>
<feature type="compositionally biased region" description="Basic and acidic residues" evidence="1">
    <location>
        <begin position="20"/>
        <end position="39"/>
    </location>
</feature>
<evidence type="ECO:0000256" key="1">
    <source>
        <dbReference type="SAM" id="MobiDB-lite"/>
    </source>
</evidence>
<reference evidence="2 3" key="1">
    <citation type="submission" date="2013-02" db="EMBL/GenBank/DDBJ databases">
        <title>Draft Genome Sequence of Streptomyces aurantiacus, Which Produces Setomimycin.</title>
        <authorList>
            <person name="Gruening B.A."/>
            <person name="Praeg A."/>
            <person name="Erxleben A."/>
            <person name="Guenther S."/>
            <person name="Mueller M."/>
        </authorList>
    </citation>
    <scope>NUCLEOTIDE SEQUENCE [LARGE SCALE GENOMIC DNA]</scope>
    <source>
        <strain evidence="2 3">JA 4570</strain>
    </source>
</reference>
<organism evidence="2 3">
    <name type="scientific">Streptomyces aurantiacus JA 4570</name>
    <dbReference type="NCBI Taxonomy" id="1286094"/>
    <lineage>
        <taxon>Bacteria</taxon>
        <taxon>Bacillati</taxon>
        <taxon>Actinomycetota</taxon>
        <taxon>Actinomycetes</taxon>
        <taxon>Kitasatosporales</taxon>
        <taxon>Streptomycetaceae</taxon>
        <taxon>Streptomyces</taxon>
        <taxon>Streptomyces aurantiacus group</taxon>
    </lineage>
</organism>
<dbReference type="PATRIC" id="fig|1286094.4.peg.1343"/>
<dbReference type="AlphaFoldDB" id="S4AVR7"/>